<dbReference type="GO" id="GO:0005549">
    <property type="term" value="F:odorant binding"/>
    <property type="evidence" value="ECO:0007669"/>
    <property type="project" value="InterPro"/>
</dbReference>
<evidence type="ECO:0000256" key="10">
    <source>
        <dbReference type="RuleBase" id="RU351113"/>
    </source>
</evidence>
<sequence length="403" mass="47278">MDKSESSGYKDFVWAIELNRLSLELVGLWPKFDGIAKKNLGSNYRAAFICIMLTFVWGIPLVHALIRVWGNMTLMIDNLRVTLPALMILLKYIIMQRKQSVLLSIINMIREDWMSLNLIDAERNVMIKRSRTARLFVIYLNVLLILTIIVVTMLPWFGLSFRHVTNLTDRNRPLLLQTYYLYDTDKSPQFELTYLTQVISLFLAMIIYMSIDTFFVFVIFHVCGQLENFRRRLINLIPGKEFDKVLNNNVMTHLKLIRYVNNIKSLFTLMMLGSIMYFAIVFCLAGFVLLVEINTNEKINAENFLQICYMMFAIIIFLLQMFFYCYAGELIIEQCETIYRTVYDLEWYKWKSKQARNLIIIMIRVQEPFRITAGNIVPLTMTTFCSLLKTSAGYISFLLAMQN</sequence>
<dbReference type="Pfam" id="PF02949">
    <property type="entry name" value="7tm_6"/>
    <property type="match status" value="1"/>
</dbReference>
<comment type="caution">
    <text evidence="10">Lacks conserved residue(s) required for the propagation of feature annotation.</text>
</comment>
<comment type="similarity">
    <text evidence="10">Belongs to the insect chemoreceptor superfamily. Heteromeric odorant receptor channel (TC 1.A.69) family.</text>
</comment>
<dbReference type="PANTHER" id="PTHR21137">
    <property type="entry name" value="ODORANT RECEPTOR"/>
    <property type="match status" value="1"/>
</dbReference>
<feature type="transmembrane region" description="Helical" evidence="10">
    <location>
        <begin position="198"/>
        <end position="223"/>
    </location>
</feature>
<evidence type="ECO:0000256" key="5">
    <source>
        <dbReference type="ARBA" id="ARBA00022725"/>
    </source>
</evidence>
<dbReference type="Proteomes" id="UP000479987">
    <property type="component" value="Unassembled WGS sequence"/>
</dbReference>
<keyword evidence="8 10" id="KW-0675">Receptor</keyword>
<keyword evidence="3 10" id="KW-0716">Sensory transduction</keyword>
<proteinExistence type="inferred from homology"/>
<feature type="transmembrane region" description="Helical" evidence="10">
    <location>
        <begin position="266"/>
        <end position="291"/>
    </location>
</feature>
<evidence type="ECO:0000256" key="8">
    <source>
        <dbReference type="ARBA" id="ARBA00023170"/>
    </source>
</evidence>
<dbReference type="PANTHER" id="PTHR21137:SF35">
    <property type="entry name" value="ODORANT RECEPTOR 19A-RELATED"/>
    <property type="match status" value="1"/>
</dbReference>
<organism evidence="11 12">
    <name type="scientific">Nylanderia fulva</name>
    <dbReference type="NCBI Taxonomy" id="613905"/>
    <lineage>
        <taxon>Eukaryota</taxon>
        <taxon>Metazoa</taxon>
        <taxon>Ecdysozoa</taxon>
        <taxon>Arthropoda</taxon>
        <taxon>Hexapoda</taxon>
        <taxon>Insecta</taxon>
        <taxon>Pterygota</taxon>
        <taxon>Neoptera</taxon>
        <taxon>Endopterygota</taxon>
        <taxon>Hymenoptera</taxon>
        <taxon>Apocrita</taxon>
        <taxon>Aculeata</taxon>
        <taxon>Formicoidea</taxon>
        <taxon>Formicidae</taxon>
        <taxon>Formicinae</taxon>
        <taxon>Nylanderia</taxon>
    </lineage>
</organism>
<dbReference type="AlphaFoldDB" id="A0A6G1LPC8"/>
<comment type="subcellular location">
    <subcellularLocation>
        <location evidence="1 10">Cell membrane</location>
        <topology evidence="1 10">Multi-pass membrane protein</topology>
    </subcellularLocation>
</comment>
<dbReference type="EMBL" id="SGBU01000041">
    <property type="protein sequence ID" value="KAF3054311.1"/>
    <property type="molecule type" value="Genomic_DNA"/>
</dbReference>
<evidence type="ECO:0000256" key="2">
    <source>
        <dbReference type="ARBA" id="ARBA00022475"/>
    </source>
</evidence>
<feature type="transmembrane region" description="Helical" evidence="10">
    <location>
        <begin position="46"/>
        <end position="66"/>
    </location>
</feature>
<dbReference type="GO" id="GO:0005886">
    <property type="term" value="C:plasma membrane"/>
    <property type="evidence" value="ECO:0007669"/>
    <property type="project" value="UniProtKB-SubCell"/>
</dbReference>
<evidence type="ECO:0000256" key="7">
    <source>
        <dbReference type="ARBA" id="ARBA00023136"/>
    </source>
</evidence>
<accession>A0A6G1LPC8</accession>
<evidence type="ECO:0000313" key="12">
    <source>
        <dbReference type="Proteomes" id="UP000479987"/>
    </source>
</evidence>
<evidence type="ECO:0000256" key="9">
    <source>
        <dbReference type="ARBA" id="ARBA00023224"/>
    </source>
</evidence>
<reference evidence="11 12" key="1">
    <citation type="submission" date="2019-08" db="EMBL/GenBank/DDBJ databases">
        <title>High quality draft denovo assembly of Nylanderia fulva.</title>
        <authorList>
            <person name="Vargo E.L."/>
            <person name="Tarone A.M."/>
            <person name="Konganti K.R."/>
        </authorList>
    </citation>
    <scope>NUCLEOTIDE SEQUENCE [LARGE SCALE GENOMIC DNA]</scope>
    <source>
        <strain evidence="11">TAMU-Nful-2015</strain>
        <tissue evidence="11">Whole body</tissue>
    </source>
</reference>
<evidence type="ECO:0000256" key="4">
    <source>
        <dbReference type="ARBA" id="ARBA00022692"/>
    </source>
</evidence>
<dbReference type="InterPro" id="IPR004117">
    <property type="entry name" value="7tm6_olfct_rcpt"/>
</dbReference>
<dbReference type="GO" id="GO:0004984">
    <property type="term" value="F:olfactory receptor activity"/>
    <property type="evidence" value="ECO:0007669"/>
    <property type="project" value="InterPro"/>
</dbReference>
<keyword evidence="9 10" id="KW-0807">Transducer</keyword>
<evidence type="ECO:0000256" key="6">
    <source>
        <dbReference type="ARBA" id="ARBA00022989"/>
    </source>
</evidence>
<keyword evidence="5 10" id="KW-0552">Olfaction</keyword>
<gene>
    <name evidence="11" type="primary">Or-078</name>
    <name evidence="11" type="synonym">Nful_v1.0-Or-078</name>
    <name evidence="11" type="ORF">NFUL_NFUL000306</name>
</gene>
<protein>
    <recommendedName>
        <fullName evidence="10">Odorant receptor</fullName>
    </recommendedName>
</protein>
<name>A0A6G1LPC8_9HYME</name>
<dbReference type="OrthoDB" id="7634903at2759"/>
<keyword evidence="7 10" id="KW-0472">Membrane</keyword>
<dbReference type="GO" id="GO:0007165">
    <property type="term" value="P:signal transduction"/>
    <property type="evidence" value="ECO:0007669"/>
    <property type="project" value="UniProtKB-KW"/>
</dbReference>
<evidence type="ECO:0000313" key="11">
    <source>
        <dbReference type="EMBL" id="KAF3054311.1"/>
    </source>
</evidence>
<keyword evidence="4 10" id="KW-0812">Transmembrane</keyword>
<keyword evidence="12" id="KW-1185">Reference proteome</keyword>
<feature type="transmembrane region" description="Helical" evidence="10">
    <location>
        <begin position="136"/>
        <end position="157"/>
    </location>
</feature>
<evidence type="ECO:0000256" key="1">
    <source>
        <dbReference type="ARBA" id="ARBA00004651"/>
    </source>
</evidence>
<evidence type="ECO:0000256" key="3">
    <source>
        <dbReference type="ARBA" id="ARBA00022606"/>
    </source>
</evidence>
<feature type="transmembrane region" description="Helical" evidence="10">
    <location>
        <begin position="303"/>
        <end position="324"/>
    </location>
</feature>
<keyword evidence="2" id="KW-1003">Cell membrane</keyword>
<keyword evidence="6 10" id="KW-1133">Transmembrane helix</keyword>
<comment type="caution">
    <text evidence="11">The sequence shown here is derived from an EMBL/GenBank/DDBJ whole genome shotgun (WGS) entry which is preliminary data.</text>
</comment>